<evidence type="ECO:0000313" key="2">
    <source>
        <dbReference type="EMBL" id="KZZ97511.1"/>
    </source>
</evidence>
<evidence type="ECO:0000259" key="1">
    <source>
        <dbReference type="Pfam" id="PF05175"/>
    </source>
</evidence>
<gene>
    <name evidence="2" type="ORF">AAL_03475</name>
</gene>
<dbReference type="PANTHER" id="PTHR18895">
    <property type="entry name" value="HEMK METHYLTRANSFERASE"/>
    <property type="match status" value="1"/>
</dbReference>
<comment type="caution">
    <text evidence="2">The sequence shown here is derived from an EMBL/GenBank/DDBJ whole genome shotgun (WGS) entry which is preliminary data.</text>
</comment>
<reference evidence="2 3" key="1">
    <citation type="journal article" date="2016" name="Genome Biol. Evol.">
        <title>Divergent and convergent evolution of fungal pathogenicity.</title>
        <authorList>
            <person name="Shang Y."/>
            <person name="Xiao G."/>
            <person name="Zheng P."/>
            <person name="Cen K."/>
            <person name="Zhan S."/>
            <person name="Wang C."/>
        </authorList>
    </citation>
    <scope>NUCLEOTIDE SEQUENCE [LARGE SCALE GENOMIC DNA]</scope>
    <source>
        <strain evidence="2 3">RCEF 2490</strain>
    </source>
</reference>
<dbReference type="CDD" id="cd02440">
    <property type="entry name" value="AdoMet_MTases"/>
    <property type="match status" value="1"/>
</dbReference>
<dbReference type="PROSITE" id="PS00092">
    <property type="entry name" value="N6_MTASE"/>
    <property type="match status" value="1"/>
</dbReference>
<evidence type="ECO:0000313" key="3">
    <source>
        <dbReference type="Proteomes" id="UP000078544"/>
    </source>
</evidence>
<dbReference type="GO" id="GO:0008757">
    <property type="term" value="F:S-adenosylmethionine-dependent methyltransferase activity"/>
    <property type="evidence" value="ECO:0007669"/>
    <property type="project" value="UniProtKB-ARBA"/>
</dbReference>
<dbReference type="AlphaFoldDB" id="A0A168D9L9"/>
<accession>A0A168D9L9</accession>
<dbReference type="SUPFAM" id="SSF53335">
    <property type="entry name" value="S-adenosyl-L-methionine-dependent methyltransferases"/>
    <property type="match status" value="1"/>
</dbReference>
<sequence>MCENNSTTGSTARIGVFRELLAHLQAAGYTFVCPSPETQMRVVVPRSLQIAQTGRNTLEDAFGWSLEIQQEKITELLPSHLFQRLCHAGVLYQKRSSGPYKSSVRVSDLHLSRHHYQQSGNGASSPSYYNYYLHSAFPVTQDSAFFGPDTYLFLDFLALSRHYLSPRAVRTIVDVCCGPGAGAIHMARGFPRAAVIGLDLNDKALELAGINAALALPESSDVRFCRSHLFSSLPGLLPDGVEVDVIVANPPYIASKNGRRGDTGPTPMYADGGASLGLEMSMSIVREGVRFLAPGGVLLLYTGVTIVAASPGHDPFLTWILAQGQYQLLDYRVCHPDMWPEEIGNGAYVDAARIQVVGAALRKRNIKGEGARG</sequence>
<dbReference type="InterPro" id="IPR007848">
    <property type="entry name" value="Small_mtfrase_dom"/>
</dbReference>
<name>A0A168D9L9_9HYPO</name>
<dbReference type="Proteomes" id="UP000078544">
    <property type="component" value="Unassembled WGS sequence"/>
</dbReference>
<keyword evidence="2" id="KW-0808">Transferase</keyword>
<feature type="domain" description="Methyltransferase small" evidence="1">
    <location>
        <begin position="164"/>
        <end position="256"/>
    </location>
</feature>
<dbReference type="GO" id="GO:0032259">
    <property type="term" value="P:methylation"/>
    <property type="evidence" value="ECO:0007669"/>
    <property type="project" value="UniProtKB-KW"/>
</dbReference>
<dbReference type="Pfam" id="PF05175">
    <property type="entry name" value="MTS"/>
    <property type="match status" value="1"/>
</dbReference>
<dbReference type="OrthoDB" id="10017101at2759"/>
<dbReference type="InterPro" id="IPR002052">
    <property type="entry name" value="DNA_methylase_N6_adenine_CS"/>
</dbReference>
<keyword evidence="2" id="KW-0489">Methyltransferase</keyword>
<keyword evidence="3" id="KW-1185">Reference proteome</keyword>
<dbReference type="EMBL" id="AZGY01000006">
    <property type="protein sequence ID" value="KZZ97511.1"/>
    <property type="molecule type" value="Genomic_DNA"/>
</dbReference>
<proteinExistence type="predicted"/>
<dbReference type="InterPro" id="IPR029063">
    <property type="entry name" value="SAM-dependent_MTases_sf"/>
</dbReference>
<dbReference type="Gene3D" id="3.40.50.150">
    <property type="entry name" value="Vaccinia Virus protein VP39"/>
    <property type="match status" value="1"/>
</dbReference>
<dbReference type="GO" id="GO:0003676">
    <property type="term" value="F:nucleic acid binding"/>
    <property type="evidence" value="ECO:0007669"/>
    <property type="project" value="InterPro"/>
</dbReference>
<protein>
    <submittedName>
        <fullName evidence="2">Methyltransferase small</fullName>
    </submittedName>
</protein>
<dbReference type="InterPro" id="IPR050320">
    <property type="entry name" value="N5-glutamine_MTase"/>
</dbReference>
<dbReference type="PANTHER" id="PTHR18895:SF74">
    <property type="entry name" value="MTRF1L RELEASE FACTOR GLUTAMINE METHYLTRANSFERASE"/>
    <property type="match status" value="1"/>
</dbReference>
<dbReference type="GO" id="GO:0005739">
    <property type="term" value="C:mitochondrion"/>
    <property type="evidence" value="ECO:0007669"/>
    <property type="project" value="TreeGrafter"/>
</dbReference>
<organism evidence="2 3">
    <name type="scientific">Moelleriella libera RCEF 2490</name>
    <dbReference type="NCBI Taxonomy" id="1081109"/>
    <lineage>
        <taxon>Eukaryota</taxon>
        <taxon>Fungi</taxon>
        <taxon>Dikarya</taxon>
        <taxon>Ascomycota</taxon>
        <taxon>Pezizomycotina</taxon>
        <taxon>Sordariomycetes</taxon>
        <taxon>Hypocreomycetidae</taxon>
        <taxon>Hypocreales</taxon>
        <taxon>Clavicipitaceae</taxon>
        <taxon>Moelleriella</taxon>
    </lineage>
</organism>